<comment type="caution">
    <text evidence="3">The sequence shown here is derived from an EMBL/GenBank/DDBJ whole genome shotgun (WGS) entry which is preliminary data.</text>
</comment>
<feature type="chain" id="PRO_5036205492" evidence="1">
    <location>
        <begin position="21"/>
        <end position="263"/>
    </location>
</feature>
<dbReference type="Proteomes" id="UP000572268">
    <property type="component" value="Unassembled WGS sequence"/>
</dbReference>
<protein>
    <submittedName>
        <fullName evidence="3">Uncharacterized protein</fullName>
    </submittedName>
</protein>
<name>A0A7J6MMI6_PEROL</name>
<dbReference type="Proteomes" id="UP000570595">
    <property type="component" value="Unassembled WGS sequence"/>
</dbReference>
<evidence type="ECO:0000256" key="1">
    <source>
        <dbReference type="SAM" id="SignalP"/>
    </source>
</evidence>
<feature type="signal peptide" evidence="1">
    <location>
        <begin position="1"/>
        <end position="20"/>
    </location>
</feature>
<reference evidence="4 5" key="1">
    <citation type="submission" date="2020-04" db="EMBL/GenBank/DDBJ databases">
        <title>Perkinsus olseni comparative genomics.</title>
        <authorList>
            <person name="Bogema D.R."/>
        </authorList>
    </citation>
    <scope>NUCLEOTIDE SEQUENCE [LARGE SCALE GENOMIC DNA]</scope>
    <source>
        <strain evidence="2">ATCC PRA-179</strain>
        <strain evidence="3">ATCC PRA-31</strain>
    </source>
</reference>
<organism evidence="3 5">
    <name type="scientific">Perkinsus olseni</name>
    <name type="common">Perkinsus atlanticus</name>
    <dbReference type="NCBI Taxonomy" id="32597"/>
    <lineage>
        <taxon>Eukaryota</taxon>
        <taxon>Sar</taxon>
        <taxon>Alveolata</taxon>
        <taxon>Perkinsozoa</taxon>
        <taxon>Perkinsea</taxon>
        <taxon>Perkinsida</taxon>
        <taxon>Perkinsidae</taxon>
        <taxon>Perkinsus</taxon>
    </lineage>
</organism>
<sequence length="263" mass="30089">MMNSVSAWLLLAQVLVISTAQDVGRFAYKGSYFKMYYDVNEKKEVTLTVEVIKPLYVIDAIPGVAVRSFGSYPLRKDEGFTYTIDFENSGITSADWHQSIYGFIVETVLFVPDRFYPADLTTLTYLTGDAFSVDLRGEHARFLRVGGDLSPGEYVYEEPVSPHMRMIYKIYRDGTAGLQVECKRIRTARFPHKLAGRETGFLYRRHVVEPVWEGPSWEGFLNQVRQVCPWKHQKPGDFEEVVVATEKTIYVAFEGVRLPLTKV</sequence>
<accession>A0A7J6MMI6</accession>
<evidence type="ECO:0000313" key="4">
    <source>
        <dbReference type="Proteomes" id="UP000570595"/>
    </source>
</evidence>
<evidence type="ECO:0000313" key="5">
    <source>
        <dbReference type="Proteomes" id="UP000572268"/>
    </source>
</evidence>
<keyword evidence="1" id="KW-0732">Signal</keyword>
<gene>
    <name evidence="3" type="ORF">FOL46_009394</name>
    <name evidence="2" type="ORF">FOZ61_002355</name>
</gene>
<dbReference type="EMBL" id="JABAHT010000165">
    <property type="protein sequence ID" value="KAF4662568.1"/>
    <property type="molecule type" value="Genomic_DNA"/>
</dbReference>
<proteinExistence type="predicted"/>
<evidence type="ECO:0000313" key="3">
    <source>
        <dbReference type="EMBL" id="KAF4672161.1"/>
    </source>
</evidence>
<dbReference type="AlphaFoldDB" id="A0A7J6MMI6"/>
<evidence type="ECO:0000313" key="2">
    <source>
        <dbReference type="EMBL" id="KAF4662568.1"/>
    </source>
</evidence>
<dbReference type="EMBL" id="JABANN010000085">
    <property type="protein sequence ID" value="KAF4672161.1"/>
    <property type="molecule type" value="Genomic_DNA"/>
</dbReference>